<dbReference type="InterPro" id="IPR014721">
    <property type="entry name" value="Ribsml_uS5_D2-typ_fold_subgr"/>
</dbReference>
<name>A0ABY5KW32_9CELL</name>
<keyword evidence="4" id="KW-1185">Reference proteome</keyword>
<evidence type="ECO:0000259" key="2">
    <source>
        <dbReference type="SMART" id="SM00228"/>
    </source>
</evidence>
<reference evidence="3 4" key="1">
    <citation type="submission" date="2022-07" db="EMBL/GenBank/DDBJ databases">
        <title>Novel species in genus cellulomonas.</title>
        <authorList>
            <person name="Ye L."/>
        </authorList>
    </citation>
    <scope>NUCLEOTIDE SEQUENCE [LARGE SCALE GENOMIC DNA]</scope>
    <source>
        <strain evidence="4">zg-Y338</strain>
    </source>
</reference>
<dbReference type="InterPro" id="IPR036034">
    <property type="entry name" value="PDZ_sf"/>
</dbReference>
<dbReference type="InterPro" id="IPR027065">
    <property type="entry name" value="Lon_Prtase"/>
</dbReference>
<dbReference type="RefSeq" id="WP_227570468.1">
    <property type="nucleotide sequence ID" value="NZ_CP101988.1"/>
</dbReference>
<gene>
    <name evidence="3" type="ORF">NP064_12890</name>
</gene>
<dbReference type="SUPFAM" id="SSF50156">
    <property type="entry name" value="PDZ domain-like"/>
    <property type="match status" value="1"/>
</dbReference>
<dbReference type="InterPro" id="IPR001478">
    <property type="entry name" value="PDZ"/>
</dbReference>
<evidence type="ECO:0000313" key="4">
    <source>
        <dbReference type="Proteomes" id="UP001316189"/>
    </source>
</evidence>
<dbReference type="Pfam" id="PF13180">
    <property type="entry name" value="PDZ_2"/>
    <property type="match status" value="1"/>
</dbReference>
<evidence type="ECO:0000313" key="3">
    <source>
        <dbReference type="EMBL" id="UUI74675.1"/>
    </source>
</evidence>
<dbReference type="InterPro" id="IPR008269">
    <property type="entry name" value="Lon_proteolytic"/>
</dbReference>
<dbReference type="PRINTS" id="PR00830">
    <property type="entry name" value="ENDOLAPTASE"/>
</dbReference>
<accession>A0ABY5KW32</accession>
<feature type="region of interest" description="Disordered" evidence="1">
    <location>
        <begin position="1"/>
        <end position="20"/>
    </location>
</feature>
<dbReference type="Gene3D" id="2.30.42.10">
    <property type="match status" value="1"/>
</dbReference>
<evidence type="ECO:0000256" key="1">
    <source>
        <dbReference type="SAM" id="MobiDB-lite"/>
    </source>
</evidence>
<dbReference type="SUPFAM" id="SSF54211">
    <property type="entry name" value="Ribosomal protein S5 domain 2-like"/>
    <property type="match status" value="1"/>
</dbReference>
<feature type="compositionally biased region" description="Low complexity" evidence="1">
    <location>
        <begin position="1"/>
        <end position="11"/>
    </location>
</feature>
<dbReference type="Gene3D" id="3.30.230.10">
    <property type="match status" value="1"/>
</dbReference>
<dbReference type="PANTHER" id="PTHR10046">
    <property type="entry name" value="ATP DEPENDENT LON PROTEASE FAMILY MEMBER"/>
    <property type="match status" value="1"/>
</dbReference>
<dbReference type="Proteomes" id="UP001316189">
    <property type="component" value="Chromosome"/>
</dbReference>
<sequence>MHDEPTTAPDSPADPPAPSTRSITLSVSMLASAVLLAVLALLPAPYAVSSPGPTRDTLGEHAGEPLITIEGAETYDATGQLLLTTVSTTGRPGYPSNLVSVVAGWFKGSTAVRPVELVFPPDVSQDEFDQSNEAAMVSSQENATVAALEELGYEVPATMTIAGTTEGSGAEGIVQEDDVLVSMDGQPLTTYSQLVDRLFQTAPGSTVRLGVLRDGQPVDLDVVTAEREGGGSQLGVYIDPQFDLPVDVSIKIEDIGGSSAGTMFALGIIDRLTPEDEANGAIIAGTGTIDSVGRVGAIGGIQQKLAGARRDGAEWFLAPAANCDEVTGHVPDGLRVVKVETLHEAREAVVAIGAGQADDLPSCTS</sequence>
<dbReference type="EMBL" id="CP101988">
    <property type="protein sequence ID" value="UUI74675.1"/>
    <property type="molecule type" value="Genomic_DNA"/>
</dbReference>
<protein>
    <submittedName>
        <fullName evidence="3">PDZ domain-containing protein</fullName>
    </submittedName>
</protein>
<feature type="domain" description="PDZ" evidence="2">
    <location>
        <begin position="149"/>
        <end position="215"/>
    </location>
</feature>
<proteinExistence type="predicted"/>
<dbReference type="SMART" id="SM00228">
    <property type="entry name" value="PDZ"/>
    <property type="match status" value="1"/>
</dbReference>
<dbReference type="InterPro" id="IPR020568">
    <property type="entry name" value="Ribosomal_Su5_D2-typ_SF"/>
</dbReference>
<dbReference type="Pfam" id="PF05362">
    <property type="entry name" value="Lon_C"/>
    <property type="match status" value="1"/>
</dbReference>
<organism evidence="3 4">
    <name type="scientific">Cellulomonas chengniuliangii</name>
    <dbReference type="NCBI Taxonomy" id="2968084"/>
    <lineage>
        <taxon>Bacteria</taxon>
        <taxon>Bacillati</taxon>
        <taxon>Actinomycetota</taxon>
        <taxon>Actinomycetes</taxon>
        <taxon>Micrococcales</taxon>
        <taxon>Cellulomonadaceae</taxon>
        <taxon>Cellulomonas</taxon>
    </lineage>
</organism>